<feature type="compositionally biased region" description="Gly residues" evidence="1">
    <location>
        <begin position="1"/>
        <end position="10"/>
    </location>
</feature>
<feature type="region of interest" description="Disordered" evidence="1">
    <location>
        <begin position="98"/>
        <end position="121"/>
    </location>
</feature>
<feature type="compositionally biased region" description="Gly residues" evidence="1">
    <location>
        <begin position="41"/>
        <end position="62"/>
    </location>
</feature>
<reference evidence="2 3" key="1">
    <citation type="submission" date="2024-09" db="EMBL/GenBank/DDBJ databases">
        <authorList>
            <person name="Sun Q."/>
            <person name="Mori K."/>
        </authorList>
    </citation>
    <scope>NUCLEOTIDE SEQUENCE [LARGE SCALE GENOMIC DNA]</scope>
    <source>
        <strain evidence="2 3">CCM 7609</strain>
    </source>
</reference>
<evidence type="ECO:0000313" key="3">
    <source>
        <dbReference type="Proteomes" id="UP001589575"/>
    </source>
</evidence>
<proteinExistence type="predicted"/>
<keyword evidence="3" id="KW-1185">Reference proteome</keyword>
<comment type="caution">
    <text evidence="2">The sequence shown here is derived from an EMBL/GenBank/DDBJ whole genome shotgun (WGS) entry which is preliminary data.</text>
</comment>
<evidence type="ECO:0000313" key="2">
    <source>
        <dbReference type="EMBL" id="MFB9072809.1"/>
    </source>
</evidence>
<feature type="region of interest" description="Disordered" evidence="1">
    <location>
        <begin position="1"/>
        <end position="24"/>
    </location>
</feature>
<accession>A0ABV5G1K0</accession>
<organism evidence="2 3">
    <name type="scientific">Citricoccus parietis</name>
    <dbReference type="NCBI Taxonomy" id="592307"/>
    <lineage>
        <taxon>Bacteria</taxon>
        <taxon>Bacillati</taxon>
        <taxon>Actinomycetota</taxon>
        <taxon>Actinomycetes</taxon>
        <taxon>Micrococcales</taxon>
        <taxon>Micrococcaceae</taxon>
        <taxon>Citricoccus</taxon>
    </lineage>
</organism>
<feature type="region of interest" description="Disordered" evidence="1">
    <location>
        <begin position="36"/>
        <end position="73"/>
    </location>
</feature>
<feature type="region of interest" description="Disordered" evidence="1">
    <location>
        <begin position="155"/>
        <end position="194"/>
    </location>
</feature>
<sequence>MDGHGWGSLGWGPQRWASGSGDIHQKDLEVGPALRFLQDGKGPGRGSSAGCGQRGGGVGQMNGGDSWPRQKDAGRGVATVLRVISIDHQFPHLLQMSPSADEERKSRQGSAPNPDGSGHHWRLVPDLWRATPLPVSSLRGNKKLAVETAPVSGFNAGKRCDLDRQSSRGLSSRKRAQRSISPRMKASTSSWASSSWCWTGGDFMK</sequence>
<protein>
    <submittedName>
        <fullName evidence="2">Uncharacterized protein</fullName>
    </submittedName>
</protein>
<dbReference type="EMBL" id="JBHMFI010000001">
    <property type="protein sequence ID" value="MFB9072809.1"/>
    <property type="molecule type" value="Genomic_DNA"/>
</dbReference>
<gene>
    <name evidence="2" type="ORF">ACFFX0_17025</name>
</gene>
<name>A0ABV5G1K0_9MICC</name>
<evidence type="ECO:0000256" key="1">
    <source>
        <dbReference type="SAM" id="MobiDB-lite"/>
    </source>
</evidence>
<dbReference type="Proteomes" id="UP001589575">
    <property type="component" value="Unassembled WGS sequence"/>
</dbReference>